<dbReference type="Pfam" id="PF13560">
    <property type="entry name" value="HTH_31"/>
    <property type="match status" value="1"/>
</dbReference>
<reference evidence="4" key="3">
    <citation type="submission" date="2024-09" db="EMBL/GenBank/DDBJ databases">
        <authorList>
            <person name="Sun Q."/>
            <person name="Mori K."/>
        </authorList>
    </citation>
    <scope>NUCLEOTIDE SEQUENCE</scope>
    <source>
        <strain evidence="4">JCM 12607</strain>
    </source>
</reference>
<evidence type="ECO:0000313" key="6">
    <source>
        <dbReference type="Proteomes" id="UP001596915"/>
    </source>
</evidence>
<organism evidence="4 6">
    <name type="scientific">Streptomyces sanglieri</name>
    <dbReference type="NCBI Taxonomy" id="193460"/>
    <lineage>
        <taxon>Bacteria</taxon>
        <taxon>Bacillati</taxon>
        <taxon>Actinomycetota</taxon>
        <taxon>Actinomycetes</taxon>
        <taxon>Kitasatosporales</taxon>
        <taxon>Streptomycetaceae</taxon>
        <taxon>Streptomyces</taxon>
    </lineage>
</organism>
<keyword evidence="6" id="KW-1185">Reference proteome</keyword>
<feature type="region of interest" description="Disordered" evidence="1">
    <location>
        <begin position="94"/>
        <end position="118"/>
    </location>
</feature>
<dbReference type="EMBL" id="JBHTGL010000015">
    <property type="protein sequence ID" value="MFD0630187.1"/>
    <property type="molecule type" value="Genomic_DNA"/>
</dbReference>
<protein>
    <submittedName>
        <fullName evidence="4">Helix-turn-helix domain-containing protein</fullName>
    </submittedName>
</protein>
<dbReference type="Proteomes" id="UP001596915">
    <property type="component" value="Unassembled WGS sequence"/>
</dbReference>
<dbReference type="Gene3D" id="1.10.260.40">
    <property type="entry name" value="lambda repressor-like DNA-binding domains"/>
    <property type="match status" value="1"/>
</dbReference>
<gene>
    <name evidence="3" type="ORF">ACFQ2K_17740</name>
    <name evidence="4" type="ORF">ACFQ2K_53670</name>
    <name evidence="5" type="ORF">ACFQ2K_54050</name>
</gene>
<accession>A0ABW2XBV7</accession>
<dbReference type="SMART" id="SM00530">
    <property type="entry name" value="HTH_XRE"/>
    <property type="match status" value="1"/>
</dbReference>
<dbReference type="PROSITE" id="PS50943">
    <property type="entry name" value="HTH_CROC1"/>
    <property type="match status" value="1"/>
</dbReference>
<feature type="domain" description="HTH cro/C1-type" evidence="2">
    <location>
        <begin position="22"/>
        <end position="75"/>
    </location>
</feature>
<dbReference type="EMBL" id="JBHTGL010000014">
    <property type="protein sequence ID" value="MFD0630121.1"/>
    <property type="molecule type" value="Genomic_DNA"/>
</dbReference>
<evidence type="ECO:0000313" key="3">
    <source>
        <dbReference type="EMBL" id="MFD0624340.1"/>
    </source>
</evidence>
<dbReference type="EMBL" id="JBHTGL010000008">
    <property type="protein sequence ID" value="MFD0624340.1"/>
    <property type="molecule type" value="Genomic_DNA"/>
</dbReference>
<comment type="caution">
    <text evidence="4">The sequence shown here is derived from an EMBL/GenBank/DDBJ whole genome shotgun (WGS) entry which is preliminary data.</text>
</comment>
<name>A0ABW2XBV7_9ACTN</name>
<dbReference type="SUPFAM" id="SSF47413">
    <property type="entry name" value="lambda repressor-like DNA-binding domains"/>
    <property type="match status" value="1"/>
</dbReference>
<evidence type="ECO:0000256" key="1">
    <source>
        <dbReference type="SAM" id="MobiDB-lite"/>
    </source>
</evidence>
<evidence type="ECO:0000313" key="4">
    <source>
        <dbReference type="EMBL" id="MFD0630121.1"/>
    </source>
</evidence>
<reference evidence="4" key="1">
    <citation type="journal article" date="2014" name="Int. J. Syst. Evol. Microbiol.">
        <title>Complete genome of a new Firmicutes species belonging to the dominant human colonic microbiota ('Ruminococcus bicirculans') reveals two chromosomes and a selective capacity to utilize plant glucans.</title>
        <authorList>
            <consortium name="NISC Comparative Sequencing Program"/>
            <person name="Wegmann U."/>
            <person name="Louis P."/>
            <person name="Goesmann A."/>
            <person name="Henrissat B."/>
            <person name="Duncan S.H."/>
            <person name="Flint H.J."/>
        </authorList>
    </citation>
    <scope>NUCLEOTIDE SEQUENCE</scope>
    <source>
        <strain evidence="4">JCM 12607</strain>
    </source>
</reference>
<dbReference type="InterPro" id="IPR010982">
    <property type="entry name" value="Lambda_DNA-bd_dom_sf"/>
</dbReference>
<sequence>MGQQPNELTPDAGPWHRWGYELRQFREARLLSQQALARRALIDRSHLGRFERAERPVPKHAAITLDDILDAAGALVRGWDSAEREAPRIALSRCPEPGQRLMGPVHGAMGPAPRRPWP</sequence>
<dbReference type="CDD" id="cd00093">
    <property type="entry name" value="HTH_XRE"/>
    <property type="match status" value="1"/>
</dbReference>
<evidence type="ECO:0000259" key="2">
    <source>
        <dbReference type="PROSITE" id="PS50943"/>
    </source>
</evidence>
<proteinExistence type="predicted"/>
<evidence type="ECO:0000313" key="5">
    <source>
        <dbReference type="EMBL" id="MFD0630187.1"/>
    </source>
</evidence>
<reference evidence="6" key="2">
    <citation type="journal article" date="2019" name="Int. J. Syst. Evol. Microbiol.">
        <title>The Global Catalogue of Microorganisms (GCM) 10K type strain sequencing project: providing services to taxonomists for standard genome sequencing and annotation.</title>
        <authorList>
            <consortium name="The Broad Institute Genomics Platform"/>
            <consortium name="The Broad Institute Genome Sequencing Center for Infectious Disease"/>
            <person name="Wu L."/>
            <person name="Ma J."/>
        </authorList>
    </citation>
    <scope>NUCLEOTIDE SEQUENCE [LARGE SCALE GENOMIC DNA]</scope>
    <source>
        <strain evidence="6">JCM 12607</strain>
    </source>
</reference>
<dbReference type="InterPro" id="IPR001387">
    <property type="entry name" value="Cro/C1-type_HTH"/>
</dbReference>